<feature type="transmembrane region" description="Helical" evidence="1">
    <location>
        <begin position="427"/>
        <end position="446"/>
    </location>
</feature>
<gene>
    <name evidence="2" type="primary">wzy</name>
    <name evidence="2" type="ORF">SPC34_0010</name>
</gene>
<feature type="transmembrane region" description="Helical" evidence="1">
    <location>
        <begin position="213"/>
        <end position="229"/>
    </location>
</feature>
<dbReference type="RefSeq" id="WP_061653805.1">
    <property type="nucleotide sequence ID" value="NZ_FDPO01000018.1"/>
</dbReference>
<accession>Q4JZG4</accession>
<keyword evidence="1" id="KW-0472">Membrane</keyword>
<organism evidence="2">
    <name type="scientific">Streptococcus pneumoniae</name>
    <dbReference type="NCBI Taxonomy" id="1313"/>
    <lineage>
        <taxon>Bacteria</taxon>
        <taxon>Bacillati</taxon>
        <taxon>Bacillota</taxon>
        <taxon>Bacilli</taxon>
        <taxon>Lactobacillales</taxon>
        <taxon>Streptococcaceae</taxon>
        <taxon>Streptococcus</taxon>
    </lineage>
</organism>
<keyword evidence="1" id="KW-1133">Transmembrane helix</keyword>
<name>Q4JZG4_STREE</name>
<keyword evidence="1" id="KW-0812">Transmembrane</keyword>
<feature type="transmembrane region" description="Helical" evidence="1">
    <location>
        <begin position="241"/>
        <end position="260"/>
    </location>
</feature>
<feature type="transmembrane region" description="Helical" evidence="1">
    <location>
        <begin position="29"/>
        <end position="47"/>
    </location>
</feature>
<sequence>MLYILFYLLLLFFIINYAFVRGDYFHPTIIFNFTFLIATLFCILNAQEYAIEFNGGTVFIVTISMLVFTIITVLSKKIFKTNTFTFKNKLKYLYVSKSLIFTIIIIQILNLIFFYRYEQALFSAYVGGRGSFSQIINNYDQLVKFFTEDLVGLGVRSPFFYRVFNSFISPISYVIIYIICHNYVATRRIDKFQLLVPCLFAIQIFMTGSRGSLFKILTFILVVFYILLLRNKGLSKLSSRFAFKVLIVVVAVAPLFVLYLNATGRSGGVGQDGIIEALNRELFKYIGAPLLNFNNFIAGYDPYRSDSVYWGEQTFYGFYKFLYSKLHLIDFNIKSIIGSDSFVKSTNGLPTGNVFTTFYTFFYDFTYFGIIPLVSVIALYFVPTYSRILGTEYCAKKYLFDYKLFIYAYLFNDVIMLIFSNRFFESILTVGFLRFLITSAILVWIIKQNIVFKYKK</sequence>
<dbReference type="EMBL" id="CR931703">
    <property type="protein sequence ID" value="CAI34269.1"/>
    <property type="molecule type" value="Genomic_DNA"/>
</dbReference>
<dbReference type="NCBIfam" id="TIGR04370">
    <property type="entry name" value="glyco_rpt_poly"/>
    <property type="match status" value="1"/>
</dbReference>
<reference evidence="2" key="1">
    <citation type="journal article" date="2006" name="PLoS Genet.">
        <title>Genetic analysis of the capsular biosynthetic locus from all 90 pneumococcal serotypes.</title>
        <authorList>
            <person name="Bentley S.D."/>
            <person name="Aanensen D.M."/>
            <person name="Mavroidi A."/>
            <person name="Saunders D."/>
            <person name="Rabbinowitsch E."/>
            <person name="Collins M."/>
            <person name="Donohoe K."/>
            <person name="Harris D."/>
            <person name="Murphy L."/>
            <person name="Quail M.A."/>
            <person name="Samuel G."/>
            <person name="Skovsted I.C."/>
            <person name="Kaltoft M.S."/>
            <person name="Barrell B."/>
            <person name="Reeves P.R."/>
            <person name="Parkhill J."/>
            <person name="Spratt B.G."/>
        </authorList>
    </citation>
    <scope>NUCLEOTIDE SEQUENCE</scope>
    <source>
        <strain evidence="2">676/74</strain>
    </source>
</reference>
<dbReference type="AlphaFoldDB" id="Q4JZG4"/>
<feature type="transmembrane region" description="Helical" evidence="1">
    <location>
        <begin position="159"/>
        <end position="180"/>
    </location>
</feature>
<feature type="transmembrane region" description="Helical" evidence="1">
    <location>
        <begin position="94"/>
        <end position="115"/>
    </location>
</feature>
<feature type="transmembrane region" description="Helical" evidence="1">
    <location>
        <begin position="6"/>
        <end position="22"/>
    </location>
</feature>
<evidence type="ECO:0000313" key="2">
    <source>
        <dbReference type="EMBL" id="CAI34269.1"/>
    </source>
</evidence>
<evidence type="ECO:0000256" key="1">
    <source>
        <dbReference type="SAM" id="Phobius"/>
    </source>
</evidence>
<feature type="transmembrane region" description="Helical" evidence="1">
    <location>
        <begin position="53"/>
        <end position="74"/>
    </location>
</feature>
<feature type="transmembrane region" description="Helical" evidence="1">
    <location>
        <begin position="404"/>
        <end position="421"/>
    </location>
</feature>
<protein>
    <submittedName>
        <fullName evidence="2">Oligosaccharide repeat unit polymerase Wzy</fullName>
    </submittedName>
</protein>
<proteinExistence type="predicted"/>
<feature type="transmembrane region" description="Helical" evidence="1">
    <location>
        <begin position="365"/>
        <end position="383"/>
    </location>
</feature>